<reference evidence="5" key="1">
    <citation type="submission" date="2019-10" db="EMBL/GenBank/DDBJ databases">
        <authorList>
            <person name="Nor Muhammad N."/>
        </authorList>
    </citation>
    <scope>NUCLEOTIDE SEQUENCE</scope>
</reference>
<feature type="domain" description="C3H1-type" evidence="4">
    <location>
        <begin position="150"/>
        <end position="179"/>
    </location>
</feature>
<protein>
    <recommendedName>
        <fullName evidence="4">C3H1-type domain-containing protein</fullName>
    </recommendedName>
</protein>
<dbReference type="PROSITE" id="PS50103">
    <property type="entry name" value="ZF_C3H1"/>
    <property type="match status" value="3"/>
</dbReference>
<dbReference type="InterPro" id="IPR000571">
    <property type="entry name" value="Znf_CCCH"/>
</dbReference>
<dbReference type="InterPro" id="IPR051966">
    <property type="entry name" value="RPAP3"/>
</dbReference>
<accession>A0A5K1JW50</accession>
<gene>
    <name evidence="5" type="primary">I1RU69</name>
</gene>
<organism evidence="5">
    <name type="scientific">Ganoderma boninense</name>
    <dbReference type="NCBI Taxonomy" id="34458"/>
    <lineage>
        <taxon>Eukaryota</taxon>
        <taxon>Fungi</taxon>
        <taxon>Dikarya</taxon>
        <taxon>Basidiomycota</taxon>
        <taxon>Agaricomycotina</taxon>
        <taxon>Agaricomycetes</taxon>
        <taxon>Polyporales</taxon>
        <taxon>Polyporaceae</taxon>
        <taxon>Ganoderma</taxon>
    </lineage>
</organism>
<keyword evidence="1" id="KW-0802">TPR repeat</keyword>
<sequence>MVQGNNLFKQEKWEEAAEKYREAALAGGPQPVYLSNLAACLLKLELWDAADSAATRALMYDPKHVKALYRRALARKELDRLNAALADLEWLLTVDKFNMPAVQERLNVRDMLDEAGSIDWPEDHLVRSKRDEVVAMDVGDESDSEDFAHPGTGIACRYYNTSDTGCRYGKTCRFRHAPDSKSVRDELGRNVCVYWLLGHCRFAAGGSCVYAHDATYLPERGWWTDIARLERMRADFDACVQEEPLDLGAGRVEERILAEALVPLPWRKDLWAVAPYDENAYGLGSDGYDEDEDEDEDDYAHEYGYDEEADYYDEEEFNEFGMTDADVQEMLSYGIKPWEDDAFVRALAFYEIDAFPKPLIVILSLEEDDLFRSTHSHLRDTLVLCANVREIRTPDQALRALNSTIRPHAVIVVDPFVTKHAYRDIVVRLVDYAKAGGTVLYAGCFSSFVGPLDLSAHFETVWKLPWRYGGYYRAKFIPNPSSTTGVHLPQLVQKYSMKVVLLKNVNWEDALVLEKGDIDASKKKRASGAKFKAPVTFKVVGTGRISGTNFSWYRCSAPGSTGSMSWGANPKPDAHTPITDHLNPTGLTTAPSKRVFVIALQNKRTLQEDHSQIFNGLIHNASINIMHDTDTAAATLSASPRPGDVVLVADGAILQPAHTALLYKLIHFAHEGATVVLAMEFYAELTSANARTFFGRWGLPWDVGDYLRTTFVLNPAGLPPPLSARALQPECSMKAVLLKDVPRDAAVYLPGSDSHIESLVFAPTPIRGAEAQMTPAAFTRVGQGYLGYVGDVNGEQGSARLTLEMCGVATKPGNMGSRQYVSQTSFRRGQVVNTRIAVEPEIPLLYALDTVSRTTTAEDYVFGSGVATLVGCVRDREAEVSARAERRARMRALKDRKTETLAKEGMRFIKKERWSKAADKYRTAALLGGPHPVVLSNLAWAFIKLKQWAAADSAAGRAILYDPKNVKAIYRRGFARKEMGRFTAAESDFAKVVSLDGAHSSVRAELQTVQTYQRTRLTQDWPEDEHDPGASDEPLKPEDESDTEDFAHKGNGAPCKSYNGAGCTRGKRCQFSHALDSRSVRDELGRNVCLYWLVGECVPTKGPGTCDYAHDATYLPSKGWWKDTKRLALLRQDFDAAVGRMPFSVPGRARENILAEALRPGSWRNDLWVTAPSTVAGDDGSDSDDGF</sequence>
<evidence type="ECO:0000259" key="4">
    <source>
        <dbReference type="PROSITE" id="PS50103"/>
    </source>
</evidence>
<dbReference type="InterPro" id="IPR019734">
    <property type="entry name" value="TPR_rpt"/>
</dbReference>
<evidence type="ECO:0000256" key="1">
    <source>
        <dbReference type="ARBA" id="ARBA00022803"/>
    </source>
</evidence>
<dbReference type="Gene3D" id="1.25.40.10">
    <property type="entry name" value="Tetratricopeptide repeat domain"/>
    <property type="match status" value="2"/>
</dbReference>
<dbReference type="SUPFAM" id="SSF48452">
    <property type="entry name" value="TPR-like"/>
    <property type="match status" value="2"/>
</dbReference>
<feature type="domain" description="C3H1-type" evidence="4">
    <location>
        <begin position="1049"/>
        <end position="1076"/>
    </location>
</feature>
<proteinExistence type="predicted"/>
<dbReference type="Gene3D" id="3.30.1370.210">
    <property type="match status" value="2"/>
</dbReference>
<dbReference type="EMBL" id="LR725690">
    <property type="protein sequence ID" value="VWO96506.1"/>
    <property type="molecule type" value="Genomic_DNA"/>
</dbReference>
<feature type="zinc finger region" description="C3H1-type" evidence="2">
    <location>
        <begin position="186"/>
        <end position="215"/>
    </location>
</feature>
<dbReference type="AlphaFoldDB" id="A0A5K1JW50"/>
<dbReference type="PANTHER" id="PTHR46423">
    <property type="entry name" value="RNA POLYMERASE II-ASSOCIATED PROTEIN 3"/>
    <property type="match status" value="1"/>
</dbReference>
<feature type="zinc finger region" description="C3H1-type" evidence="2">
    <location>
        <begin position="1049"/>
        <end position="1076"/>
    </location>
</feature>
<feature type="region of interest" description="Disordered" evidence="3">
    <location>
        <begin position="1016"/>
        <end position="1051"/>
    </location>
</feature>
<feature type="compositionally biased region" description="Basic and acidic residues" evidence="3">
    <location>
        <begin position="1027"/>
        <end position="1038"/>
    </location>
</feature>
<dbReference type="PANTHER" id="PTHR46423:SF1">
    <property type="entry name" value="RNA POLYMERASE II-ASSOCIATED PROTEIN 3"/>
    <property type="match status" value="1"/>
</dbReference>
<dbReference type="SMART" id="SM00028">
    <property type="entry name" value="TPR"/>
    <property type="match status" value="4"/>
</dbReference>
<feature type="zinc finger region" description="C3H1-type" evidence="2">
    <location>
        <begin position="150"/>
        <end position="179"/>
    </location>
</feature>
<keyword evidence="2" id="KW-0479">Metal-binding</keyword>
<feature type="domain" description="C3H1-type" evidence="4">
    <location>
        <begin position="186"/>
        <end position="215"/>
    </location>
</feature>
<keyword evidence="2" id="KW-0862">Zinc</keyword>
<dbReference type="InterPro" id="IPR011990">
    <property type="entry name" value="TPR-like_helical_dom_sf"/>
</dbReference>
<keyword evidence="2" id="KW-0863">Zinc-finger</keyword>
<evidence type="ECO:0000313" key="5">
    <source>
        <dbReference type="EMBL" id="VWO96506.1"/>
    </source>
</evidence>
<evidence type="ECO:0000256" key="2">
    <source>
        <dbReference type="PROSITE-ProRule" id="PRU00723"/>
    </source>
</evidence>
<evidence type="ECO:0000256" key="3">
    <source>
        <dbReference type="SAM" id="MobiDB-lite"/>
    </source>
</evidence>
<dbReference type="GO" id="GO:0008270">
    <property type="term" value="F:zinc ion binding"/>
    <property type="evidence" value="ECO:0007669"/>
    <property type="project" value="UniProtKB-KW"/>
</dbReference>
<dbReference type="GO" id="GO:0101031">
    <property type="term" value="C:protein folding chaperone complex"/>
    <property type="evidence" value="ECO:0007669"/>
    <property type="project" value="TreeGrafter"/>
</dbReference>
<dbReference type="SMART" id="SM00356">
    <property type="entry name" value="ZnF_C3H1"/>
    <property type="match status" value="4"/>
</dbReference>
<name>A0A5K1JW50_9APHY</name>